<reference evidence="2 3" key="1">
    <citation type="submission" date="2018-06" db="EMBL/GenBank/DDBJ databases">
        <authorList>
            <consortium name="Pathogen Informatics"/>
            <person name="Doyle S."/>
        </authorList>
    </citation>
    <scope>NUCLEOTIDE SEQUENCE [LARGE SCALE GENOMIC DNA]</scope>
    <source>
        <strain evidence="2 3">NCTC11661</strain>
    </source>
</reference>
<name>A0A380ZS30_9FLAO</name>
<keyword evidence="1" id="KW-0472">Membrane</keyword>
<feature type="transmembrane region" description="Helical" evidence="1">
    <location>
        <begin position="45"/>
        <end position="63"/>
    </location>
</feature>
<keyword evidence="1" id="KW-1133">Transmembrane helix</keyword>
<dbReference type="EMBL" id="UFTJ01000003">
    <property type="protein sequence ID" value="SUV52151.1"/>
    <property type="molecule type" value="Genomic_DNA"/>
</dbReference>
<keyword evidence="1" id="KW-0812">Transmembrane</keyword>
<accession>A0A380ZS30</accession>
<dbReference type="Proteomes" id="UP000255515">
    <property type="component" value="Unassembled WGS sequence"/>
</dbReference>
<protein>
    <submittedName>
        <fullName evidence="2">Uncharacterized protein</fullName>
    </submittedName>
</protein>
<evidence type="ECO:0000256" key="1">
    <source>
        <dbReference type="SAM" id="Phobius"/>
    </source>
</evidence>
<gene>
    <name evidence="2" type="ORF">NCTC11661_01403</name>
</gene>
<dbReference type="AlphaFoldDB" id="A0A380ZS30"/>
<organism evidence="2 3">
    <name type="scientific">Bergeyella zoohelcum</name>
    <dbReference type="NCBI Taxonomy" id="1015"/>
    <lineage>
        <taxon>Bacteria</taxon>
        <taxon>Pseudomonadati</taxon>
        <taxon>Bacteroidota</taxon>
        <taxon>Flavobacteriia</taxon>
        <taxon>Flavobacteriales</taxon>
        <taxon>Weeksellaceae</taxon>
        <taxon>Bergeyella</taxon>
    </lineage>
</organism>
<feature type="transmembrane region" description="Helical" evidence="1">
    <location>
        <begin position="6"/>
        <end position="24"/>
    </location>
</feature>
<evidence type="ECO:0000313" key="3">
    <source>
        <dbReference type="Proteomes" id="UP000255515"/>
    </source>
</evidence>
<evidence type="ECO:0000313" key="2">
    <source>
        <dbReference type="EMBL" id="SUV52151.1"/>
    </source>
</evidence>
<proteinExistence type="predicted"/>
<sequence>MYCNYIFQAIIFLIFILIYIYLQIRYNDFVFKDERKSVFEIIGNTYIGQSIIGLFAILLFFVLDKKPIFTFLFDLVGINMCK</sequence>